<dbReference type="RefSeq" id="WP_007548104.1">
    <property type="nucleotide sequence ID" value="NZ_ABZS01000200.1"/>
</dbReference>
<feature type="transmembrane region" description="Helical" evidence="5">
    <location>
        <begin position="73"/>
        <end position="92"/>
    </location>
</feature>
<gene>
    <name evidence="7" type="ORF">SULYE_1631</name>
</gene>
<dbReference type="GO" id="GO:0030026">
    <property type="term" value="P:intracellular manganese ion homeostasis"/>
    <property type="evidence" value="ECO:0007669"/>
    <property type="project" value="InterPro"/>
</dbReference>
<evidence type="ECO:0000256" key="1">
    <source>
        <dbReference type="ARBA" id="ARBA00004127"/>
    </source>
</evidence>
<evidence type="ECO:0000313" key="7">
    <source>
        <dbReference type="EMBL" id="EEP59871.1"/>
    </source>
</evidence>
<dbReference type="InterPro" id="IPR009078">
    <property type="entry name" value="Ferritin-like_SF"/>
</dbReference>
<dbReference type="GO" id="GO:0016491">
    <property type="term" value="F:oxidoreductase activity"/>
    <property type="evidence" value="ECO:0007669"/>
    <property type="project" value="InterPro"/>
</dbReference>
<evidence type="ECO:0000256" key="5">
    <source>
        <dbReference type="SAM" id="Phobius"/>
    </source>
</evidence>
<keyword evidence="4 5" id="KW-0472">Membrane</keyword>
<comment type="subcellular location">
    <subcellularLocation>
        <location evidence="1">Endomembrane system</location>
        <topology evidence="1">Multi-pass membrane protein</topology>
    </subcellularLocation>
</comment>
<proteinExistence type="predicted"/>
<dbReference type="GO" id="GO:0046872">
    <property type="term" value="F:metal ion binding"/>
    <property type="evidence" value="ECO:0007669"/>
    <property type="project" value="InterPro"/>
</dbReference>
<sequence length="361" mass="40914">MDSLIKIAQEFYIGEINDKILYTELANLISDKELKENILKIAKTEEKHANFWQRFIISRGGQLPKEKIDRKKLFLLKFLSKFINPIIFIYLAELGEDRAVKKYYDFYKNADLTEYERSSLKNIISDEIEHETYFLNQVENLGLNNVRDLILGMNDGLVEILGAVAGLTAVYTTNPQIIGISGIVVGLAGALSMGIGAYLSVKSQKQINMHINERNEILLNTNIEKSYELFEEKLKEDNIPQEAIKEIINVLREKKVNLSSIFIKETHENEIKSGVLTGFSYLLGTVFPITPFFIFSNSYYALTVSFFLALLVLSMVGVFVALFSGISIKKKVLEMIIASLSAAAISFSFGKILQHFFNIET</sequence>
<dbReference type="PANTHER" id="PTHR31851">
    <property type="entry name" value="FE(2+)/MN(2+) TRANSPORTER PCL1"/>
    <property type="match status" value="1"/>
</dbReference>
<feature type="domain" description="Rubrerythrin diiron-binding" evidence="6">
    <location>
        <begin position="12"/>
        <end position="135"/>
    </location>
</feature>
<dbReference type="OrthoDB" id="9781287at2"/>
<dbReference type="GO" id="GO:0005384">
    <property type="term" value="F:manganese ion transmembrane transporter activity"/>
    <property type="evidence" value="ECO:0007669"/>
    <property type="project" value="InterPro"/>
</dbReference>
<organism evidence="7 8">
    <name type="scientific">Sulfurihydrogenibium yellowstonense SS-5</name>
    <dbReference type="NCBI Taxonomy" id="432331"/>
    <lineage>
        <taxon>Bacteria</taxon>
        <taxon>Pseudomonadati</taxon>
        <taxon>Aquificota</taxon>
        <taxon>Aquificia</taxon>
        <taxon>Aquificales</taxon>
        <taxon>Hydrogenothermaceae</taxon>
        <taxon>Sulfurihydrogenibium</taxon>
    </lineage>
</organism>
<dbReference type="Gene3D" id="1.20.1260.10">
    <property type="match status" value="1"/>
</dbReference>
<dbReference type="EMBL" id="ABZS01000200">
    <property type="protein sequence ID" value="EEP59871.1"/>
    <property type="molecule type" value="Genomic_DNA"/>
</dbReference>
<feature type="transmembrane region" description="Helical" evidence="5">
    <location>
        <begin position="300"/>
        <end position="323"/>
    </location>
</feature>
<feature type="transmembrane region" description="Helical" evidence="5">
    <location>
        <begin position="335"/>
        <end position="357"/>
    </location>
</feature>
<feature type="transmembrane region" description="Helical" evidence="5">
    <location>
        <begin position="274"/>
        <end position="294"/>
    </location>
</feature>
<keyword evidence="8" id="KW-1185">Reference proteome</keyword>
<dbReference type="AlphaFoldDB" id="C4FM27"/>
<dbReference type="InterPro" id="IPR039376">
    <property type="entry name" value="Ferritin_CCC1_N"/>
</dbReference>
<comment type="caution">
    <text evidence="7">The sequence shown here is derived from an EMBL/GenBank/DDBJ whole genome shotgun (WGS) entry which is preliminary data.</text>
</comment>
<dbReference type="Pfam" id="PF01988">
    <property type="entry name" value="VIT1"/>
    <property type="match status" value="1"/>
</dbReference>
<feature type="transmembrane region" description="Helical" evidence="5">
    <location>
        <begin position="177"/>
        <end position="201"/>
    </location>
</feature>
<evidence type="ECO:0000256" key="3">
    <source>
        <dbReference type="ARBA" id="ARBA00022989"/>
    </source>
</evidence>
<dbReference type="Proteomes" id="UP000005540">
    <property type="component" value="Unassembled WGS sequence"/>
</dbReference>
<reference evidence="7 8" key="1">
    <citation type="submission" date="2009-04" db="EMBL/GenBank/DDBJ databases">
        <authorList>
            <person name="Reysenbach A.-L."/>
            <person name="Heidelberg J.F."/>
            <person name="Nelson W.C."/>
        </authorList>
    </citation>
    <scope>NUCLEOTIDE SEQUENCE [LARGE SCALE GENOMIC DNA]</scope>
    <source>
        <strain evidence="7 8">SS-5</strain>
    </source>
</reference>
<dbReference type="InterPro" id="IPR012347">
    <property type="entry name" value="Ferritin-like"/>
</dbReference>
<protein>
    <submittedName>
        <fullName evidence="7">Integral membrane protein</fullName>
    </submittedName>
</protein>
<dbReference type="CDD" id="cd01044">
    <property type="entry name" value="Ferritin_CCC1_N"/>
    <property type="match status" value="1"/>
</dbReference>
<name>C4FM27_9AQUI</name>
<evidence type="ECO:0000256" key="2">
    <source>
        <dbReference type="ARBA" id="ARBA00022692"/>
    </source>
</evidence>
<accession>C4FM27</accession>
<keyword evidence="3 5" id="KW-1133">Transmembrane helix</keyword>
<dbReference type="SUPFAM" id="SSF47240">
    <property type="entry name" value="Ferritin-like"/>
    <property type="match status" value="1"/>
</dbReference>
<dbReference type="InterPro" id="IPR003251">
    <property type="entry name" value="Rr_diiron-bd_dom"/>
</dbReference>
<evidence type="ECO:0000259" key="6">
    <source>
        <dbReference type="Pfam" id="PF02915"/>
    </source>
</evidence>
<dbReference type="Pfam" id="PF02915">
    <property type="entry name" value="Rubrerythrin"/>
    <property type="match status" value="1"/>
</dbReference>
<dbReference type="InterPro" id="IPR008217">
    <property type="entry name" value="Ccc1_fam"/>
</dbReference>
<evidence type="ECO:0000256" key="4">
    <source>
        <dbReference type="ARBA" id="ARBA00023136"/>
    </source>
</evidence>
<evidence type="ECO:0000313" key="8">
    <source>
        <dbReference type="Proteomes" id="UP000005540"/>
    </source>
</evidence>
<dbReference type="GO" id="GO:0012505">
    <property type="term" value="C:endomembrane system"/>
    <property type="evidence" value="ECO:0007669"/>
    <property type="project" value="UniProtKB-SubCell"/>
</dbReference>
<keyword evidence="2 5" id="KW-0812">Transmembrane</keyword>